<comment type="caution">
    <text evidence="2">The sequence shown here is derived from an EMBL/GenBank/DDBJ whole genome shotgun (WGS) entry which is preliminary data.</text>
</comment>
<keyword evidence="1" id="KW-0472">Membrane</keyword>
<sequence>MSTIDDGHLKAAAAENPVAPRYTADELERIIRRAAELQSLTGDGEPPAFSEAELIRIGADVGIAAEHVQAALSELQARSQLHDDEEDHPLLTWLFGGAMATVTRRISGTREQVQADLEQQLEQEQSLQPVRRAPGLSVWEPSGDLGDMVQRMTDFSGRRYRLVEAETVSLNLIRWDRDNVLVRLAADLSDKRSGWMGGWGIGIGIGLLVLWSFLGGAWWSWSLLALLGITAGVVALLDIRRSLRRERRKFSLALDGMLDRVSSAEE</sequence>
<evidence type="ECO:0000313" key="2">
    <source>
        <dbReference type="EMBL" id="MDQ2070291.1"/>
    </source>
</evidence>
<gene>
    <name evidence="2" type="ORF">RBH19_10405</name>
</gene>
<accession>A0ABU0W8F4</accession>
<dbReference type="RefSeq" id="WP_306728783.1">
    <property type="nucleotide sequence ID" value="NZ_JAVDDT010000006.1"/>
</dbReference>
<organism evidence="2 3">
    <name type="scientific">Natronospira bacteriovora</name>
    <dbReference type="NCBI Taxonomy" id="3069753"/>
    <lineage>
        <taxon>Bacteria</taxon>
        <taxon>Pseudomonadati</taxon>
        <taxon>Pseudomonadota</taxon>
        <taxon>Gammaproteobacteria</taxon>
        <taxon>Natronospirales</taxon>
        <taxon>Natronospiraceae</taxon>
        <taxon>Natronospira</taxon>
    </lineage>
</organism>
<dbReference type="EMBL" id="JAVDDT010000006">
    <property type="protein sequence ID" value="MDQ2070291.1"/>
    <property type="molecule type" value="Genomic_DNA"/>
</dbReference>
<reference evidence="2 3" key="1">
    <citation type="submission" date="2023-08" db="EMBL/GenBank/DDBJ databases">
        <title>Whole-genome sequencing of halo(alkali)philic microorganisms from hypersaline lakes.</title>
        <authorList>
            <person name="Sorokin D.Y."/>
            <person name="Abbas B."/>
            <person name="Merkel A.Y."/>
        </authorList>
    </citation>
    <scope>NUCLEOTIDE SEQUENCE [LARGE SCALE GENOMIC DNA]</scope>
    <source>
        <strain evidence="2 3">AB-CW4</strain>
    </source>
</reference>
<evidence type="ECO:0008006" key="4">
    <source>
        <dbReference type="Google" id="ProtNLM"/>
    </source>
</evidence>
<protein>
    <recommendedName>
        <fullName evidence="4">DUF1707 domain-containing protein</fullName>
    </recommendedName>
</protein>
<dbReference type="Proteomes" id="UP001239019">
    <property type="component" value="Unassembled WGS sequence"/>
</dbReference>
<evidence type="ECO:0000313" key="3">
    <source>
        <dbReference type="Proteomes" id="UP001239019"/>
    </source>
</evidence>
<feature type="transmembrane region" description="Helical" evidence="1">
    <location>
        <begin position="219"/>
        <end position="239"/>
    </location>
</feature>
<evidence type="ECO:0000256" key="1">
    <source>
        <dbReference type="SAM" id="Phobius"/>
    </source>
</evidence>
<keyword evidence="3" id="KW-1185">Reference proteome</keyword>
<proteinExistence type="predicted"/>
<keyword evidence="1" id="KW-1133">Transmembrane helix</keyword>
<keyword evidence="1" id="KW-0812">Transmembrane</keyword>
<feature type="transmembrane region" description="Helical" evidence="1">
    <location>
        <begin position="193"/>
        <end position="213"/>
    </location>
</feature>
<name>A0ABU0W8F4_9GAMM</name>